<keyword evidence="2" id="KW-0812">Transmembrane</keyword>
<accession>A0A8I2ZXH7</accession>
<feature type="transmembrane region" description="Helical" evidence="2">
    <location>
        <begin position="187"/>
        <end position="206"/>
    </location>
</feature>
<keyword evidence="2" id="KW-0472">Membrane</keyword>
<organism evidence="3 4">
    <name type="scientific">Verticillium longisporum</name>
    <name type="common">Verticillium dahliae var. longisporum</name>
    <dbReference type="NCBI Taxonomy" id="100787"/>
    <lineage>
        <taxon>Eukaryota</taxon>
        <taxon>Fungi</taxon>
        <taxon>Dikarya</taxon>
        <taxon>Ascomycota</taxon>
        <taxon>Pezizomycotina</taxon>
        <taxon>Sordariomycetes</taxon>
        <taxon>Hypocreomycetidae</taxon>
        <taxon>Glomerellales</taxon>
        <taxon>Plectosphaerellaceae</taxon>
        <taxon>Verticillium</taxon>
    </lineage>
</organism>
<evidence type="ECO:0000256" key="1">
    <source>
        <dbReference type="SAM" id="MobiDB-lite"/>
    </source>
</evidence>
<evidence type="ECO:0000313" key="3">
    <source>
        <dbReference type="EMBL" id="KAG7140486.1"/>
    </source>
</evidence>
<name>A0A8I2ZXH7_VERLO</name>
<feature type="region of interest" description="Disordered" evidence="1">
    <location>
        <begin position="209"/>
        <end position="248"/>
    </location>
</feature>
<reference evidence="3" key="1">
    <citation type="journal article" date="2021" name="Mol. Plant Pathol.">
        <title>A 20-kb lineage-specific genomic region tames virulence in pathogenic amphidiploid Verticillium longisporum.</title>
        <authorList>
            <person name="Harting R."/>
            <person name="Starke J."/>
            <person name="Kusch H."/>
            <person name="Poggeler S."/>
            <person name="Maurus I."/>
            <person name="Schluter R."/>
            <person name="Landesfeind M."/>
            <person name="Bulla I."/>
            <person name="Nowrousian M."/>
            <person name="de Jonge R."/>
            <person name="Stahlhut G."/>
            <person name="Hoff K.J."/>
            <person name="Asshauer K.P."/>
            <person name="Thurmer A."/>
            <person name="Stanke M."/>
            <person name="Daniel R."/>
            <person name="Morgenstern B."/>
            <person name="Thomma B.P.H.J."/>
            <person name="Kronstad J.W."/>
            <person name="Braus-Stromeyer S.A."/>
            <person name="Braus G.H."/>
        </authorList>
    </citation>
    <scope>NUCLEOTIDE SEQUENCE</scope>
    <source>
        <strain evidence="3">Vl32</strain>
    </source>
</reference>
<dbReference type="Proteomes" id="UP000689129">
    <property type="component" value="Unassembled WGS sequence"/>
</dbReference>
<feature type="transmembrane region" description="Helical" evidence="2">
    <location>
        <begin position="126"/>
        <end position="146"/>
    </location>
</feature>
<feature type="transmembrane region" description="Helical" evidence="2">
    <location>
        <begin position="93"/>
        <end position="114"/>
    </location>
</feature>
<dbReference type="EMBL" id="JAEMWZ010000044">
    <property type="protein sequence ID" value="KAG7140486.1"/>
    <property type="molecule type" value="Genomic_DNA"/>
</dbReference>
<evidence type="ECO:0000313" key="4">
    <source>
        <dbReference type="Proteomes" id="UP000689129"/>
    </source>
</evidence>
<feature type="transmembrane region" description="Helical" evidence="2">
    <location>
        <begin position="56"/>
        <end position="81"/>
    </location>
</feature>
<gene>
    <name evidence="3" type="ORF">HYQ45_002789</name>
</gene>
<proteinExistence type="predicted"/>
<comment type="caution">
    <text evidence="3">The sequence shown here is derived from an EMBL/GenBank/DDBJ whole genome shotgun (WGS) entry which is preliminary data.</text>
</comment>
<feature type="compositionally biased region" description="Basic and acidic residues" evidence="1">
    <location>
        <begin position="214"/>
        <end position="224"/>
    </location>
</feature>
<feature type="region of interest" description="Disordered" evidence="1">
    <location>
        <begin position="297"/>
        <end position="322"/>
    </location>
</feature>
<feature type="transmembrane region" description="Helical" evidence="2">
    <location>
        <begin position="25"/>
        <end position="49"/>
    </location>
</feature>
<sequence>MIIALLSFVARILWSKRRGHRILNLNFALIVLALITGLIAIALFISFAAASSAVWLLYNLGQFFASIATGLSAVSIVGVLFSNSRNTGSSLRGFLSLPLILVLAYLIISFWPLYCGKQFSTSHCALVAILYLIVICNALSNAYYMARHSGELYNKGGRNEVYTNYVDVYVYVYDAYAYDNGERSPGVTASIPALLIFLTAFVTAVFQPQSSPAKPEETETKENHAAPSDQVDGPASCPPSTKGNPHDSMFIIQGARVPGYRESTGQDVRRARDFHQSPPPTGILRTISVDVVVEDREEDEWHDAEGQRGPRGWEAALRRGPQ</sequence>
<dbReference type="OrthoDB" id="10369652at2759"/>
<keyword evidence="2" id="KW-1133">Transmembrane helix</keyword>
<protein>
    <submittedName>
        <fullName evidence="3">Uncharacterized protein</fullName>
    </submittedName>
</protein>
<evidence type="ECO:0000256" key="2">
    <source>
        <dbReference type="SAM" id="Phobius"/>
    </source>
</evidence>
<dbReference type="AlphaFoldDB" id="A0A8I2ZXH7"/>